<dbReference type="Gene3D" id="3.30.70.270">
    <property type="match status" value="1"/>
</dbReference>
<evidence type="ECO:0000256" key="1">
    <source>
        <dbReference type="ARBA" id="ARBA00012282"/>
    </source>
</evidence>
<dbReference type="InterPro" id="IPR043128">
    <property type="entry name" value="Rev_trsase/Diguanyl_cyclase"/>
</dbReference>
<reference evidence="6 7" key="2">
    <citation type="journal article" date="2018" name="Int. J. Syst. Evol. Microbiol.">
        <title>Marinobacterium aestuarii sp. nov., a benzene-degrading marine bacterium isolated from estuary sediment.</title>
        <authorList>
            <person name="Bae S.S."/>
            <person name="Jung J."/>
            <person name="Chung D."/>
            <person name="Baek K."/>
        </authorList>
    </citation>
    <scope>NUCLEOTIDE SEQUENCE [LARGE SCALE GENOMIC DNA]</scope>
    <source>
        <strain evidence="6 7">ST58-10</strain>
    </source>
</reference>
<evidence type="ECO:0000256" key="2">
    <source>
        <dbReference type="ARBA" id="ARBA00022636"/>
    </source>
</evidence>
<dbReference type="Pfam" id="PF00563">
    <property type="entry name" value="EAL"/>
    <property type="match status" value="1"/>
</dbReference>
<dbReference type="PROSITE" id="PS50887">
    <property type="entry name" value="GGDEF"/>
    <property type="match status" value="1"/>
</dbReference>
<dbReference type="SUPFAM" id="SSF55073">
    <property type="entry name" value="Nucleotide cyclase"/>
    <property type="match status" value="1"/>
</dbReference>
<dbReference type="STRING" id="1821621.A8C75_08070"/>
<dbReference type="InterPro" id="IPR001633">
    <property type="entry name" value="EAL_dom"/>
</dbReference>
<dbReference type="KEGG" id="mars:A8C75_08070"/>
<feature type="domain" description="EAL" evidence="4">
    <location>
        <begin position="293"/>
        <end position="546"/>
    </location>
</feature>
<dbReference type="InterPro" id="IPR035919">
    <property type="entry name" value="EAL_sf"/>
</dbReference>
<evidence type="ECO:0000259" key="5">
    <source>
        <dbReference type="PROSITE" id="PS50887"/>
    </source>
</evidence>
<dbReference type="SMART" id="SM00052">
    <property type="entry name" value="EAL"/>
    <property type="match status" value="1"/>
</dbReference>
<dbReference type="EMBL" id="CP015839">
    <property type="protein sequence ID" value="ANG65157.1"/>
    <property type="molecule type" value="Genomic_DNA"/>
</dbReference>
<dbReference type="InterPro" id="IPR029787">
    <property type="entry name" value="Nucleotide_cyclase"/>
</dbReference>
<dbReference type="PANTHER" id="PTHR33121">
    <property type="entry name" value="CYCLIC DI-GMP PHOSPHODIESTERASE PDEF"/>
    <property type="match status" value="1"/>
</dbReference>
<gene>
    <name evidence="6" type="ORF">A8C75_08070</name>
</gene>
<dbReference type="Pfam" id="PF00990">
    <property type="entry name" value="GGDEF"/>
    <property type="match status" value="1"/>
</dbReference>
<feature type="transmembrane region" description="Helical" evidence="3">
    <location>
        <begin position="91"/>
        <end position="109"/>
    </location>
</feature>
<proteinExistence type="predicted"/>
<evidence type="ECO:0000313" key="6">
    <source>
        <dbReference type="EMBL" id="ANG65157.1"/>
    </source>
</evidence>
<protein>
    <recommendedName>
        <fullName evidence="1">cyclic-guanylate-specific phosphodiesterase</fullName>
        <ecNumber evidence="1">3.1.4.52</ecNumber>
    </recommendedName>
</protein>
<dbReference type="FunFam" id="3.20.20.450:FF:000001">
    <property type="entry name" value="Cyclic di-GMP phosphodiesterase yahA"/>
    <property type="match status" value="1"/>
</dbReference>
<organism evidence="6 7">
    <name type="scientific">Marinobacterium aestuarii</name>
    <dbReference type="NCBI Taxonomy" id="1821621"/>
    <lineage>
        <taxon>Bacteria</taxon>
        <taxon>Pseudomonadati</taxon>
        <taxon>Pseudomonadota</taxon>
        <taxon>Gammaproteobacteria</taxon>
        <taxon>Oceanospirillales</taxon>
        <taxon>Oceanospirillaceae</taxon>
        <taxon>Marinobacterium</taxon>
    </lineage>
</organism>
<dbReference type="InterPro" id="IPR000160">
    <property type="entry name" value="GGDEF_dom"/>
</dbReference>
<dbReference type="PANTHER" id="PTHR33121:SF19">
    <property type="entry name" value="CYCLIC DI-GMP PHOSPHODIESTERASE PA2567"/>
    <property type="match status" value="1"/>
</dbReference>
<feature type="transmembrane region" description="Helical" evidence="3">
    <location>
        <begin position="45"/>
        <end position="71"/>
    </location>
</feature>
<dbReference type="InterPro" id="IPR050706">
    <property type="entry name" value="Cyclic-di-GMP_PDE-like"/>
</dbReference>
<keyword evidence="3" id="KW-1133">Transmembrane helix</keyword>
<feature type="transmembrane region" description="Helical" evidence="3">
    <location>
        <begin position="12"/>
        <end position="33"/>
    </location>
</feature>
<keyword evidence="2" id="KW-0973">c-di-GMP</keyword>
<dbReference type="Proteomes" id="UP000078070">
    <property type="component" value="Chromosome"/>
</dbReference>
<dbReference type="SMART" id="SM00267">
    <property type="entry name" value="GGDEF"/>
    <property type="match status" value="1"/>
</dbReference>
<dbReference type="AlphaFoldDB" id="A0A1A9F4L3"/>
<reference evidence="7" key="1">
    <citation type="submission" date="2016-05" db="EMBL/GenBank/DDBJ databases">
        <authorList>
            <person name="Baek K."/>
            <person name="Yang S.-J."/>
        </authorList>
    </citation>
    <scope>NUCLEOTIDE SEQUENCE [LARGE SCALE GENOMIC DNA]</scope>
    <source>
        <strain evidence="7">ST58-10</strain>
    </source>
</reference>
<keyword evidence="7" id="KW-1185">Reference proteome</keyword>
<feature type="domain" description="GGDEF" evidence="5">
    <location>
        <begin position="152"/>
        <end position="283"/>
    </location>
</feature>
<dbReference type="SUPFAM" id="SSF141868">
    <property type="entry name" value="EAL domain-like"/>
    <property type="match status" value="1"/>
</dbReference>
<name>A0A1A9F4L3_9GAMM</name>
<dbReference type="EC" id="3.1.4.52" evidence="1"/>
<evidence type="ECO:0000256" key="3">
    <source>
        <dbReference type="SAM" id="Phobius"/>
    </source>
</evidence>
<evidence type="ECO:0000259" key="4">
    <source>
        <dbReference type="PROSITE" id="PS50883"/>
    </source>
</evidence>
<dbReference type="GO" id="GO:0071111">
    <property type="term" value="F:cyclic-guanylate-specific phosphodiesterase activity"/>
    <property type="evidence" value="ECO:0007669"/>
    <property type="project" value="UniProtKB-EC"/>
</dbReference>
<evidence type="ECO:0000313" key="7">
    <source>
        <dbReference type="Proteomes" id="UP000078070"/>
    </source>
</evidence>
<keyword evidence="3" id="KW-0472">Membrane</keyword>
<keyword evidence="3" id="KW-0812">Transmembrane</keyword>
<dbReference type="CDD" id="cd01948">
    <property type="entry name" value="EAL"/>
    <property type="match status" value="1"/>
</dbReference>
<dbReference type="Gene3D" id="3.20.20.450">
    <property type="entry name" value="EAL domain"/>
    <property type="match status" value="1"/>
</dbReference>
<sequence length="552" mass="61614">MLTWVQQQQRQIRLLAIPLLLLLMTAVYTLVYLTGGVKYVYAHSMYLVILLGGFIYGAPIGALVGAMAGLVLGPLMPIDVSTGETQKTINWLYRSGFFILAGLFCGTARDCVQRYLDHIQWLMHHDGSSELPNRQALLSHLNASSYSNQDFRRSYLAVISVENMLEMETAYGLGISDEIIQQLSYRLQTLKDMETKPYRINSHQLAIILTSTSACNIEKRLTRMGEEFNLPFRFDTLLIHADISTGYTLLASQNESAETCLRQAEIALRRAAERAQPWARFSPELDITHNQDTLELLAELNTALASNQLSLHYQPKICLLSNSVLGVEALMRWQHPERGPIPPGKFIPRAEHSTLIDQLTAWAIDSALAQITQWQSMGIQLSVAVNISTRNLLAPDFADTVLALLEKHQVDGALLELEITEGAFMLDLDRTVRELTRLSNANITLSIDDFGTGYSSLQYLDALPVSVIKVDQSFVKSLSKTSGSYHIVKAAVDMAHNLGMQVVAEGVETKTAYALLSDFGCDIAQGYFIARPMPADQFNSWYQDNNGRFRPE</sequence>
<accession>A0A1A9F4L3</accession>
<dbReference type="PROSITE" id="PS50883">
    <property type="entry name" value="EAL"/>
    <property type="match status" value="1"/>
</dbReference>